<feature type="transmembrane region" description="Helical" evidence="7">
    <location>
        <begin position="12"/>
        <end position="43"/>
    </location>
</feature>
<evidence type="ECO:0000256" key="5">
    <source>
        <dbReference type="ARBA" id="ARBA00022989"/>
    </source>
</evidence>
<dbReference type="Pfam" id="PF00924">
    <property type="entry name" value="MS_channel_2nd"/>
    <property type="match status" value="1"/>
</dbReference>
<evidence type="ECO:0000256" key="3">
    <source>
        <dbReference type="ARBA" id="ARBA00022475"/>
    </source>
</evidence>
<dbReference type="OrthoDB" id="9809206at2"/>
<keyword evidence="4 7" id="KW-0812">Transmembrane</keyword>
<evidence type="ECO:0000313" key="11">
    <source>
        <dbReference type="EMBL" id="VXD22438.1"/>
    </source>
</evidence>
<dbReference type="Proteomes" id="UP000182190">
    <property type="component" value="Unassembled WGS sequence"/>
</dbReference>
<comment type="similarity">
    <text evidence="2">Belongs to the MscS (TC 1.A.23) family.</text>
</comment>
<dbReference type="SUPFAM" id="SSF50182">
    <property type="entry name" value="Sm-like ribonucleoproteins"/>
    <property type="match status" value="1"/>
</dbReference>
<keyword evidence="6 7" id="KW-0472">Membrane</keyword>
<evidence type="ECO:0000256" key="6">
    <source>
        <dbReference type="ARBA" id="ARBA00023136"/>
    </source>
</evidence>
<feature type="domain" description="Mechanosensitive ion channel MscS C-terminal" evidence="9">
    <location>
        <begin position="103"/>
        <end position="183"/>
    </location>
</feature>
<dbReference type="SUPFAM" id="SSF82689">
    <property type="entry name" value="Mechanosensitive channel protein MscS (YggB), C-terminal domain"/>
    <property type="match status" value="1"/>
</dbReference>
<evidence type="ECO:0000256" key="2">
    <source>
        <dbReference type="ARBA" id="ARBA00008017"/>
    </source>
</evidence>
<feature type="domain" description="Mechanosensitive ion channel MscS" evidence="8">
    <location>
        <begin position="30"/>
        <end position="95"/>
    </location>
</feature>
<evidence type="ECO:0000259" key="8">
    <source>
        <dbReference type="Pfam" id="PF00924"/>
    </source>
</evidence>
<reference evidence="11" key="1">
    <citation type="submission" date="2019-10" db="EMBL/GenBank/DDBJ databases">
        <authorList>
            <consortium name="Genoscope - CEA"/>
            <person name="William W."/>
        </authorList>
    </citation>
    <scope>NUCLEOTIDE SEQUENCE [LARGE SCALE GENOMIC DNA]</scope>
    <source>
        <strain evidence="11">BBR_PRJEB10994</strain>
    </source>
</reference>
<evidence type="ECO:0000256" key="4">
    <source>
        <dbReference type="ARBA" id="ARBA00022692"/>
    </source>
</evidence>
<dbReference type="SUPFAM" id="SSF82861">
    <property type="entry name" value="Mechanosensitive channel protein MscS (YggB), transmembrane region"/>
    <property type="match status" value="1"/>
</dbReference>
<accession>A0A7Z9BW15</accession>
<dbReference type="InterPro" id="IPR045275">
    <property type="entry name" value="MscS_archaea/bacteria_type"/>
</dbReference>
<comment type="subcellular location">
    <subcellularLocation>
        <location evidence="1">Cell membrane</location>
        <topology evidence="1">Multi-pass membrane protein</topology>
    </subcellularLocation>
</comment>
<dbReference type="Gene3D" id="1.10.287.1260">
    <property type="match status" value="1"/>
</dbReference>
<dbReference type="Pfam" id="PF21082">
    <property type="entry name" value="MS_channel_3rd"/>
    <property type="match status" value="1"/>
</dbReference>
<gene>
    <name evidence="11" type="ORF">PL9631_660049</name>
</gene>
<dbReference type="Gene3D" id="3.30.70.100">
    <property type="match status" value="1"/>
</dbReference>
<dbReference type="InterPro" id="IPR023408">
    <property type="entry name" value="MscS_beta-dom_sf"/>
</dbReference>
<evidence type="ECO:0000259" key="10">
    <source>
        <dbReference type="Pfam" id="PF21088"/>
    </source>
</evidence>
<evidence type="ECO:0000259" key="9">
    <source>
        <dbReference type="Pfam" id="PF21082"/>
    </source>
</evidence>
<evidence type="ECO:0000313" key="12">
    <source>
        <dbReference type="Proteomes" id="UP000182190"/>
    </source>
</evidence>
<dbReference type="GO" id="GO:0008381">
    <property type="term" value="F:mechanosensitive monoatomic ion channel activity"/>
    <property type="evidence" value="ECO:0007669"/>
    <property type="project" value="InterPro"/>
</dbReference>
<dbReference type="AlphaFoldDB" id="A0A7Z9BW15"/>
<dbReference type="InterPro" id="IPR011066">
    <property type="entry name" value="MscS_channel_C_sf"/>
</dbReference>
<proteinExistence type="inferred from homology"/>
<dbReference type="InterPro" id="IPR049142">
    <property type="entry name" value="MS_channel_1st"/>
</dbReference>
<evidence type="ECO:0000256" key="1">
    <source>
        <dbReference type="ARBA" id="ARBA00004651"/>
    </source>
</evidence>
<feature type="domain" description="Mechanosensitive ion channel transmembrane helices 2/3" evidence="10">
    <location>
        <begin position="4"/>
        <end position="28"/>
    </location>
</feature>
<dbReference type="EMBL" id="CZCS02000208">
    <property type="protein sequence ID" value="VXD22438.1"/>
    <property type="molecule type" value="Genomic_DNA"/>
</dbReference>
<dbReference type="GO" id="GO:0005886">
    <property type="term" value="C:plasma membrane"/>
    <property type="evidence" value="ECO:0007669"/>
    <property type="project" value="UniProtKB-SubCell"/>
</dbReference>
<dbReference type="InterPro" id="IPR049278">
    <property type="entry name" value="MS_channel_C"/>
</dbReference>
<dbReference type="PANTHER" id="PTHR30221">
    <property type="entry name" value="SMALL-CONDUCTANCE MECHANOSENSITIVE CHANNEL"/>
    <property type="match status" value="1"/>
</dbReference>
<protein>
    <submittedName>
        <fullName evidence="11">Small-conductance mechanosensitive channel</fullName>
    </submittedName>
</protein>
<dbReference type="InterPro" id="IPR010920">
    <property type="entry name" value="LSM_dom_sf"/>
</dbReference>
<keyword evidence="5 7" id="KW-1133">Transmembrane helix</keyword>
<sequence>MTTYLGLKTTSFVAILGAAGLAIGLALQGSLSNFASGVFMIFFRPFKVYDYIEGGGVEGMVEEIQIFTTLLKTPDNKTIIIPNSKLYGDKIVNHSIQPIRRVDIKLNFSYNTDLDQLREVFNTLVQAEPRILLEPIPDMEIQEIAAGGIKTLLTVWVVNSDYLRVRSDLNQRLKQSLDGAEIQLV</sequence>
<organism evidence="11 12">
    <name type="scientific">Planktothrix paucivesiculata PCC 9631</name>
    <dbReference type="NCBI Taxonomy" id="671071"/>
    <lineage>
        <taxon>Bacteria</taxon>
        <taxon>Bacillati</taxon>
        <taxon>Cyanobacteriota</taxon>
        <taxon>Cyanophyceae</taxon>
        <taxon>Oscillatoriophycideae</taxon>
        <taxon>Oscillatoriales</taxon>
        <taxon>Microcoleaceae</taxon>
        <taxon>Planktothrix</taxon>
    </lineage>
</organism>
<dbReference type="InterPro" id="IPR011014">
    <property type="entry name" value="MscS_channel_TM-2"/>
</dbReference>
<dbReference type="PANTHER" id="PTHR30221:SF1">
    <property type="entry name" value="SMALL-CONDUCTANCE MECHANOSENSITIVE CHANNEL"/>
    <property type="match status" value="1"/>
</dbReference>
<keyword evidence="12" id="KW-1185">Reference proteome</keyword>
<comment type="caution">
    <text evidence="11">The sequence shown here is derived from an EMBL/GenBank/DDBJ whole genome shotgun (WGS) entry which is preliminary data.</text>
</comment>
<keyword evidence="3" id="KW-1003">Cell membrane</keyword>
<dbReference type="InterPro" id="IPR006685">
    <property type="entry name" value="MscS_channel_2nd"/>
</dbReference>
<name>A0A7Z9BW15_9CYAN</name>
<evidence type="ECO:0000256" key="7">
    <source>
        <dbReference type="SAM" id="Phobius"/>
    </source>
</evidence>
<dbReference type="Gene3D" id="2.30.30.60">
    <property type="match status" value="1"/>
</dbReference>
<dbReference type="Pfam" id="PF21088">
    <property type="entry name" value="MS_channel_1st"/>
    <property type="match status" value="1"/>
</dbReference>